<dbReference type="AlphaFoldDB" id="A0AAP0IHB0"/>
<feature type="compositionally biased region" description="Basic and acidic residues" evidence="1">
    <location>
        <begin position="149"/>
        <end position="169"/>
    </location>
</feature>
<feature type="compositionally biased region" description="Basic and acidic residues" evidence="1">
    <location>
        <begin position="113"/>
        <end position="138"/>
    </location>
</feature>
<evidence type="ECO:0000313" key="2">
    <source>
        <dbReference type="EMBL" id="KAK9114467.1"/>
    </source>
</evidence>
<reference evidence="2 3" key="1">
    <citation type="submission" date="2024-01" db="EMBL/GenBank/DDBJ databases">
        <title>Genome assemblies of Stephania.</title>
        <authorList>
            <person name="Yang L."/>
        </authorList>
    </citation>
    <scope>NUCLEOTIDE SEQUENCE [LARGE SCALE GENOMIC DNA]</scope>
    <source>
        <strain evidence="2">YNDBR</strain>
        <tissue evidence="2">Leaf</tissue>
    </source>
</reference>
<feature type="compositionally biased region" description="Basic residues" evidence="1">
    <location>
        <begin position="139"/>
        <end position="148"/>
    </location>
</feature>
<keyword evidence="3" id="KW-1185">Reference proteome</keyword>
<comment type="caution">
    <text evidence="2">The sequence shown here is derived from an EMBL/GenBank/DDBJ whole genome shotgun (WGS) entry which is preliminary data.</text>
</comment>
<accession>A0AAP0IHB0</accession>
<proteinExistence type="predicted"/>
<feature type="region of interest" description="Disordered" evidence="1">
    <location>
        <begin position="113"/>
        <end position="254"/>
    </location>
</feature>
<protein>
    <submittedName>
        <fullName evidence="2">Uncharacterized protein</fullName>
    </submittedName>
</protein>
<feature type="compositionally biased region" description="Basic and acidic residues" evidence="1">
    <location>
        <begin position="178"/>
        <end position="254"/>
    </location>
</feature>
<sequence length="254" mass="30303">MLPPIASKQTIEKRGSDGEARLRWRREAAMEKRGCDGDERQRWRSEAASKRTMEEPSLELRYLEGEKQWGEQISNELSKVEALFYPQSSKRRWTFARRRRRLFKVRAQRSREERGVRAQRREERRGSAEREGAQERTKFVSRRRCRRSIRSEFKFARNEADPMARDRTRSTITVQGGADRRLGRRERREERRGARERERRGAERRGAGALRDEGAERRGSAERRECREERRGSGETREHGETIDDGARRDREER</sequence>
<evidence type="ECO:0000256" key="1">
    <source>
        <dbReference type="SAM" id="MobiDB-lite"/>
    </source>
</evidence>
<evidence type="ECO:0000313" key="3">
    <source>
        <dbReference type="Proteomes" id="UP001420932"/>
    </source>
</evidence>
<dbReference type="EMBL" id="JBBNAF010000009">
    <property type="protein sequence ID" value="KAK9114467.1"/>
    <property type="molecule type" value="Genomic_DNA"/>
</dbReference>
<organism evidence="2 3">
    <name type="scientific">Stephania yunnanensis</name>
    <dbReference type="NCBI Taxonomy" id="152371"/>
    <lineage>
        <taxon>Eukaryota</taxon>
        <taxon>Viridiplantae</taxon>
        <taxon>Streptophyta</taxon>
        <taxon>Embryophyta</taxon>
        <taxon>Tracheophyta</taxon>
        <taxon>Spermatophyta</taxon>
        <taxon>Magnoliopsida</taxon>
        <taxon>Ranunculales</taxon>
        <taxon>Menispermaceae</taxon>
        <taxon>Menispermoideae</taxon>
        <taxon>Cissampelideae</taxon>
        <taxon>Stephania</taxon>
    </lineage>
</organism>
<gene>
    <name evidence="2" type="ORF">Syun_021264</name>
</gene>
<dbReference type="Proteomes" id="UP001420932">
    <property type="component" value="Unassembled WGS sequence"/>
</dbReference>
<name>A0AAP0IHB0_9MAGN</name>